<keyword evidence="3" id="KW-1185">Reference proteome</keyword>
<sequence length="135" mass="14939">MQNYHNDTNPKAYLGIILLLGLIGYAITKDIADSIGVDVHAAFTLITGVVFALFLLVLGLWSQVSDRWPLTLVNILPVALFALVLSLSPMLSQLGCVGMIEHCFEIKWWGKPSVHYSLAWAILIGGYGYLYLTRD</sequence>
<organism evidence="2 3">
    <name type="scientific">Pseudomonas meliae</name>
    <dbReference type="NCBI Taxonomy" id="86176"/>
    <lineage>
        <taxon>Bacteria</taxon>
        <taxon>Pseudomonadati</taxon>
        <taxon>Pseudomonadota</taxon>
        <taxon>Gammaproteobacteria</taxon>
        <taxon>Pseudomonadales</taxon>
        <taxon>Pseudomonadaceae</taxon>
        <taxon>Pseudomonas</taxon>
    </lineage>
</organism>
<reference evidence="2 3" key="1">
    <citation type="submission" date="2015-09" db="EMBL/GenBank/DDBJ databases">
        <title>Genome announcement of multiple Pseudomonas syringae strains.</title>
        <authorList>
            <person name="Thakur S."/>
            <person name="Wang P.W."/>
            <person name="Gong Y."/>
            <person name="Weir B.S."/>
            <person name="Guttman D.S."/>
        </authorList>
    </citation>
    <scope>NUCLEOTIDE SEQUENCE [LARGE SCALE GENOMIC DNA]</scope>
    <source>
        <strain evidence="2 3">ICMP6289</strain>
    </source>
</reference>
<comment type="caution">
    <text evidence="2">The sequence shown here is derived from an EMBL/GenBank/DDBJ whole genome shotgun (WGS) entry which is preliminary data.</text>
</comment>
<feature type="transmembrane region" description="Helical" evidence="1">
    <location>
        <begin position="40"/>
        <end position="61"/>
    </location>
</feature>
<gene>
    <name evidence="2" type="ORF">ALO64_02670</name>
</gene>
<name>A0A0P9V847_9PSED</name>
<dbReference type="Proteomes" id="UP000050455">
    <property type="component" value="Unassembled WGS sequence"/>
</dbReference>
<keyword evidence="1" id="KW-1133">Transmembrane helix</keyword>
<keyword evidence="1" id="KW-0472">Membrane</keyword>
<dbReference type="EMBL" id="LJQT01000458">
    <property type="protein sequence ID" value="KPX80281.1"/>
    <property type="molecule type" value="Genomic_DNA"/>
</dbReference>
<keyword evidence="1" id="KW-0812">Transmembrane</keyword>
<dbReference type="PATRIC" id="fig|86176.4.peg.2911"/>
<evidence type="ECO:0000313" key="2">
    <source>
        <dbReference type="EMBL" id="KPX80281.1"/>
    </source>
</evidence>
<feature type="transmembrane region" description="Helical" evidence="1">
    <location>
        <begin position="12"/>
        <end position="28"/>
    </location>
</feature>
<evidence type="ECO:0000256" key="1">
    <source>
        <dbReference type="SAM" id="Phobius"/>
    </source>
</evidence>
<protein>
    <submittedName>
        <fullName evidence="2">Uncharacterized protein</fullName>
    </submittedName>
</protein>
<evidence type="ECO:0000313" key="3">
    <source>
        <dbReference type="Proteomes" id="UP000050455"/>
    </source>
</evidence>
<feature type="transmembrane region" description="Helical" evidence="1">
    <location>
        <begin position="73"/>
        <end position="94"/>
    </location>
</feature>
<proteinExistence type="predicted"/>
<dbReference type="AlphaFoldDB" id="A0A0P9V847"/>
<accession>A0A0P9V847</accession>
<dbReference type="RefSeq" id="WP_044345175.1">
    <property type="nucleotide sequence ID" value="NZ_JYHE01000133.1"/>
</dbReference>
<feature type="transmembrane region" description="Helical" evidence="1">
    <location>
        <begin position="114"/>
        <end position="132"/>
    </location>
</feature>